<dbReference type="InterPro" id="IPR007813">
    <property type="entry name" value="PilN"/>
</dbReference>
<reference evidence="2 3" key="1">
    <citation type="journal article" date="2016" name="Nat. Commun.">
        <title>Thousands of microbial genomes shed light on interconnected biogeochemical processes in an aquifer system.</title>
        <authorList>
            <person name="Anantharaman K."/>
            <person name="Brown C.T."/>
            <person name="Hug L.A."/>
            <person name="Sharon I."/>
            <person name="Castelle C.J."/>
            <person name="Probst A.J."/>
            <person name="Thomas B.C."/>
            <person name="Singh A."/>
            <person name="Wilkins M.J."/>
            <person name="Karaoz U."/>
            <person name="Brodie E.L."/>
            <person name="Williams K.H."/>
            <person name="Hubbard S.S."/>
            <person name="Banfield J.F."/>
        </authorList>
    </citation>
    <scope>NUCLEOTIDE SEQUENCE [LARGE SCALE GENOMIC DNA]</scope>
</reference>
<name>A0A1F8DJN1_9BACT</name>
<evidence type="ECO:0000256" key="1">
    <source>
        <dbReference type="SAM" id="Phobius"/>
    </source>
</evidence>
<evidence type="ECO:0008006" key="4">
    <source>
        <dbReference type="Google" id="ProtNLM"/>
    </source>
</evidence>
<dbReference type="InterPro" id="IPR052534">
    <property type="entry name" value="Extracell_DNA_Util/SecSys_Comp"/>
</dbReference>
<dbReference type="AlphaFoldDB" id="A0A1F8DJN1"/>
<comment type="caution">
    <text evidence="2">The sequence shown here is derived from an EMBL/GenBank/DDBJ whole genome shotgun (WGS) entry which is preliminary data.</text>
</comment>
<evidence type="ECO:0000313" key="3">
    <source>
        <dbReference type="Proteomes" id="UP000177596"/>
    </source>
</evidence>
<proteinExistence type="predicted"/>
<keyword evidence="1" id="KW-0472">Membrane</keyword>
<dbReference type="Proteomes" id="UP000177596">
    <property type="component" value="Unassembled WGS sequence"/>
</dbReference>
<evidence type="ECO:0000313" key="2">
    <source>
        <dbReference type="EMBL" id="OGM88642.1"/>
    </source>
</evidence>
<dbReference type="PANTHER" id="PTHR40278:SF1">
    <property type="entry name" value="DNA UTILIZATION PROTEIN HOFN"/>
    <property type="match status" value="1"/>
</dbReference>
<dbReference type="PANTHER" id="PTHR40278">
    <property type="entry name" value="DNA UTILIZATION PROTEIN HOFN"/>
    <property type="match status" value="1"/>
</dbReference>
<sequence length="177" mass="19239">MPKNKVINLLPQEEFDVSMLGRTLKWAMGAFRVIVIVTEMIVMGAFLSRFWLDAQNSDLSNSIKIKSAQITAQAAVEKEFRSVQSKLAIVKQIGGGTLSSKKIEAITSRLPTGVNLKTVSVLDNSAQVKGVSATELGIAQFIANLKEDKSFKTVSLGQVDSSEGDLAQIEFSINITY</sequence>
<gene>
    <name evidence="2" type="ORF">A2573_03485</name>
</gene>
<dbReference type="Pfam" id="PF05137">
    <property type="entry name" value="PilN"/>
    <property type="match status" value="1"/>
</dbReference>
<feature type="transmembrane region" description="Helical" evidence="1">
    <location>
        <begin position="29"/>
        <end position="52"/>
    </location>
</feature>
<organism evidence="2 3">
    <name type="scientific">Candidatus Woesebacteria bacterium RIFOXYD1_FULL_43_18</name>
    <dbReference type="NCBI Taxonomy" id="1802551"/>
    <lineage>
        <taxon>Bacteria</taxon>
        <taxon>Candidatus Woeseibacteriota</taxon>
    </lineage>
</organism>
<dbReference type="EMBL" id="MGIL01000007">
    <property type="protein sequence ID" value="OGM88642.1"/>
    <property type="molecule type" value="Genomic_DNA"/>
</dbReference>
<protein>
    <recommendedName>
        <fullName evidence="4">Fimbrial assembly protein</fullName>
    </recommendedName>
</protein>
<keyword evidence="1" id="KW-0812">Transmembrane</keyword>
<keyword evidence="1" id="KW-1133">Transmembrane helix</keyword>
<accession>A0A1F8DJN1</accession>